<sequence length="175" mass="18555">MATSAFAQGGAPSNQPTRPSQPGQTAPGGKQGMQQHAAKGGSAMEATKHVAVINAGLRDASTNADMLSQISANASSYDREHGEVFLKNMNDAVAEAETHLGHLQPMATTAAEKQQLRELSQHLTTSKTTLQQMSSQLNDPKATHDSAMKVNQEFKASMAPLKQYAQEANVKIKVG</sequence>
<dbReference type="AlphaFoldDB" id="A0A0K1PJN1"/>
<gene>
    <name evidence="2" type="ORF">AKJ08_3701</name>
</gene>
<protein>
    <submittedName>
        <fullName evidence="2">Uncharacterized protein</fullName>
    </submittedName>
</protein>
<accession>A0A0K1PJN1</accession>
<reference evidence="2 3" key="1">
    <citation type="submission" date="2015-08" db="EMBL/GenBank/DDBJ databases">
        <authorList>
            <person name="Babu N.S."/>
            <person name="Beckwith C.J."/>
            <person name="Beseler K.G."/>
            <person name="Brison A."/>
            <person name="Carone J.V."/>
            <person name="Caskin T.P."/>
            <person name="Diamond M."/>
            <person name="Durham M.E."/>
            <person name="Foxe J.M."/>
            <person name="Go M."/>
            <person name="Henderson B.A."/>
            <person name="Jones I.B."/>
            <person name="McGettigan J.A."/>
            <person name="Micheletti S.J."/>
            <person name="Nasrallah M.E."/>
            <person name="Ortiz D."/>
            <person name="Piller C.R."/>
            <person name="Privatt S.R."/>
            <person name="Schneider S.L."/>
            <person name="Sharp S."/>
            <person name="Smith T.C."/>
            <person name="Stanton J.D."/>
            <person name="Ullery H.E."/>
            <person name="Wilson R.J."/>
            <person name="Serrano M.G."/>
            <person name="Buck G."/>
            <person name="Lee V."/>
            <person name="Wang Y."/>
            <person name="Carvalho R."/>
            <person name="Voegtly L."/>
            <person name="Shi R."/>
            <person name="Duckworth R."/>
            <person name="Johnson A."/>
            <person name="Loviza R."/>
            <person name="Walstead R."/>
            <person name="Shah Z."/>
            <person name="Kiflezghi M."/>
            <person name="Wade K."/>
            <person name="Ball S.L."/>
            <person name="Bradley K.W."/>
            <person name="Asai D.J."/>
            <person name="Bowman C.A."/>
            <person name="Russell D.A."/>
            <person name="Pope W.H."/>
            <person name="Jacobs-Sera D."/>
            <person name="Hendrix R.W."/>
            <person name="Hatfull G.F."/>
        </authorList>
    </citation>
    <scope>NUCLEOTIDE SEQUENCE [LARGE SCALE GENOMIC DNA]</scope>
    <source>
        <strain evidence="2 3">DSM 27710</strain>
    </source>
</reference>
<name>A0A0K1PJN1_9BACT</name>
<evidence type="ECO:0000313" key="3">
    <source>
        <dbReference type="Proteomes" id="UP000055590"/>
    </source>
</evidence>
<proteinExistence type="predicted"/>
<evidence type="ECO:0000256" key="1">
    <source>
        <dbReference type="SAM" id="MobiDB-lite"/>
    </source>
</evidence>
<dbReference type="Proteomes" id="UP000055590">
    <property type="component" value="Chromosome"/>
</dbReference>
<keyword evidence="3" id="KW-1185">Reference proteome</keyword>
<dbReference type="KEGG" id="vin:AKJ08_3701"/>
<evidence type="ECO:0000313" key="2">
    <source>
        <dbReference type="EMBL" id="AKU93314.1"/>
    </source>
</evidence>
<feature type="region of interest" description="Disordered" evidence="1">
    <location>
        <begin position="1"/>
        <end position="45"/>
    </location>
</feature>
<dbReference type="EMBL" id="CP012332">
    <property type="protein sequence ID" value="AKU93314.1"/>
    <property type="molecule type" value="Genomic_DNA"/>
</dbReference>
<feature type="compositionally biased region" description="Polar residues" evidence="1">
    <location>
        <begin position="1"/>
        <end position="24"/>
    </location>
</feature>
<organism evidence="2 3">
    <name type="scientific">Vulgatibacter incomptus</name>
    <dbReference type="NCBI Taxonomy" id="1391653"/>
    <lineage>
        <taxon>Bacteria</taxon>
        <taxon>Pseudomonadati</taxon>
        <taxon>Myxococcota</taxon>
        <taxon>Myxococcia</taxon>
        <taxon>Myxococcales</taxon>
        <taxon>Cystobacterineae</taxon>
        <taxon>Vulgatibacteraceae</taxon>
        <taxon>Vulgatibacter</taxon>
    </lineage>
</organism>